<dbReference type="AlphaFoldDB" id="A0A843WE57"/>
<dbReference type="EMBL" id="NMUH01004431">
    <property type="protein sequence ID" value="MQM09633.1"/>
    <property type="molecule type" value="Genomic_DNA"/>
</dbReference>
<proteinExistence type="predicted"/>
<reference evidence="2" key="1">
    <citation type="submission" date="2017-07" db="EMBL/GenBank/DDBJ databases">
        <title>Taro Niue Genome Assembly and Annotation.</title>
        <authorList>
            <person name="Atibalentja N."/>
            <person name="Keating K."/>
            <person name="Fields C.J."/>
        </authorList>
    </citation>
    <scope>NUCLEOTIDE SEQUENCE</scope>
    <source>
        <strain evidence="2">Niue_2</strain>
        <tissue evidence="2">Leaf</tissue>
    </source>
</reference>
<sequence length="96" mass="10949">MKKRSTSVDTRSGQVDTSDRSQRNKSTDCYSRSTLDGIRATQKSCWRLEEFSSLLLPSWCFPKPNSHLSKLEKWELIVEKAIGSPQGSRSSRSRLL</sequence>
<evidence type="ECO:0000313" key="3">
    <source>
        <dbReference type="Proteomes" id="UP000652761"/>
    </source>
</evidence>
<evidence type="ECO:0000256" key="1">
    <source>
        <dbReference type="SAM" id="MobiDB-lite"/>
    </source>
</evidence>
<evidence type="ECO:0000313" key="2">
    <source>
        <dbReference type="EMBL" id="MQM09633.1"/>
    </source>
</evidence>
<protein>
    <submittedName>
        <fullName evidence="2">Uncharacterized protein</fullName>
    </submittedName>
</protein>
<dbReference type="Proteomes" id="UP000652761">
    <property type="component" value="Unassembled WGS sequence"/>
</dbReference>
<keyword evidence="3" id="KW-1185">Reference proteome</keyword>
<comment type="caution">
    <text evidence="2">The sequence shown here is derived from an EMBL/GenBank/DDBJ whole genome shotgun (WGS) entry which is preliminary data.</text>
</comment>
<feature type="compositionally biased region" description="Polar residues" evidence="1">
    <location>
        <begin position="7"/>
        <end position="16"/>
    </location>
</feature>
<gene>
    <name evidence="2" type="ORF">Taro_042510</name>
</gene>
<name>A0A843WE57_COLES</name>
<organism evidence="2 3">
    <name type="scientific">Colocasia esculenta</name>
    <name type="common">Wild taro</name>
    <name type="synonym">Arum esculentum</name>
    <dbReference type="NCBI Taxonomy" id="4460"/>
    <lineage>
        <taxon>Eukaryota</taxon>
        <taxon>Viridiplantae</taxon>
        <taxon>Streptophyta</taxon>
        <taxon>Embryophyta</taxon>
        <taxon>Tracheophyta</taxon>
        <taxon>Spermatophyta</taxon>
        <taxon>Magnoliopsida</taxon>
        <taxon>Liliopsida</taxon>
        <taxon>Araceae</taxon>
        <taxon>Aroideae</taxon>
        <taxon>Colocasieae</taxon>
        <taxon>Colocasia</taxon>
    </lineage>
</organism>
<accession>A0A843WE57</accession>
<feature type="region of interest" description="Disordered" evidence="1">
    <location>
        <begin position="1"/>
        <end position="31"/>
    </location>
</feature>
<feature type="compositionally biased region" description="Basic and acidic residues" evidence="1">
    <location>
        <begin position="17"/>
        <end position="26"/>
    </location>
</feature>